<proteinExistence type="predicted"/>
<accession>K6WA12</accession>
<reference evidence="1 2" key="1">
    <citation type="submission" date="2012-08" db="EMBL/GenBank/DDBJ databases">
        <title>Whole genome shotgun sequence of Austwickia chelonae NBRC 105200.</title>
        <authorList>
            <person name="Yoshida I."/>
            <person name="Hosoyama A."/>
            <person name="Tsuchikane K."/>
            <person name="Katsumata H."/>
            <person name="Ando Y."/>
            <person name="Ohji S."/>
            <person name="Hamada M."/>
            <person name="Tamura T."/>
            <person name="Yamazoe A."/>
            <person name="Yamazaki S."/>
            <person name="Fujita N."/>
        </authorList>
    </citation>
    <scope>NUCLEOTIDE SEQUENCE [LARGE SCALE GENOMIC DNA]</scope>
    <source>
        <strain evidence="1 2">NBRC 105200</strain>
    </source>
</reference>
<dbReference type="Proteomes" id="UP000008495">
    <property type="component" value="Unassembled WGS sequence"/>
</dbReference>
<dbReference type="EMBL" id="BAGZ01000016">
    <property type="protein sequence ID" value="GAB78672.1"/>
    <property type="molecule type" value="Genomic_DNA"/>
</dbReference>
<evidence type="ECO:0000313" key="2">
    <source>
        <dbReference type="Proteomes" id="UP000008495"/>
    </source>
</evidence>
<dbReference type="RefSeq" id="WP_006503429.1">
    <property type="nucleotide sequence ID" value="NZ_BAGZ01000016.1"/>
</dbReference>
<name>K6WA12_9MICO</name>
<sequence length="132" mass="13946">MTVAPGSDRIPAVAAPECVGFEAAQPAGLDVLTPCRDHESLPSIQDPELVEVDPAVEAQDGAPEVHLCPTCLVPSGGDADLRPAVEFPGVEPRLCPDCEVPSVDYALSMAIEELVDEAERWDVLDAAVWFAP</sequence>
<dbReference type="OrthoDB" id="9910692at2"/>
<evidence type="ECO:0000313" key="1">
    <source>
        <dbReference type="EMBL" id="GAB78672.1"/>
    </source>
</evidence>
<keyword evidence="2" id="KW-1185">Reference proteome</keyword>
<dbReference type="AlphaFoldDB" id="K6WA12"/>
<organism evidence="1 2">
    <name type="scientific">Austwickia chelonae NBRC 105200</name>
    <dbReference type="NCBI Taxonomy" id="1184607"/>
    <lineage>
        <taxon>Bacteria</taxon>
        <taxon>Bacillati</taxon>
        <taxon>Actinomycetota</taxon>
        <taxon>Actinomycetes</taxon>
        <taxon>Micrococcales</taxon>
        <taxon>Dermatophilaceae</taxon>
        <taxon>Austwickia</taxon>
    </lineage>
</organism>
<protein>
    <submittedName>
        <fullName evidence="1">Uncharacterized protein</fullName>
    </submittedName>
</protein>
<comment type="caution">
    <text evidence="1">The sequence shown here is derived from an EMBL/GenBank/DDBJ whole genome shotgun (WGS) entry which is preliminary data.</text>
</comment>
<gene>
    <name evidence="1" type="ORF">AUCHE_16_00910</name>
</gene>